<dbReference type="Pfam" id="PF09581">
    <property type="entry name" value="Spore_III_AF"/>
    <property type="match status" value="1"/>
</dbReference>
<reference evidence="2 3" key="1">
    <citation type="submission" date="2017-04" db="EMBL/GenBank/DDBJ databases">
        <authorList>
            <person name="Afonso C.L."/>
            <person name="Miller P.J."/>
            <person name="Scott M.A."/>
            <person name="Spackman E."/>
            <person name="Goraichik I."/>
            <person name="Dimitrov K.M."/>
            <person name="Suarez D.L."/>
            <person name="Swayne D.E."/>
        </authorList>
    </citation>
    <scope>NUCLEOTIDE SEQUENCE [LARGE SCALE GENOMIC DNA]</scope>
    <source>
        <strain evidence="2 3">DSM 11270</strain>
    </source>
</reference>
<gene>
    <name evidence="2" type="ORF">SAMN00017405_0280</name>
</gene>
<dbReference type="NCBIfam" id="TIGR02896">
    <property type="entry name" value="spore_III_AF"/>
    <property type="match status" value="1"/>
</dbReference>
<dbReference type="Proteomes" id="UP000192731">
    <property type="component" value="Unassembled WGS sequence"/>
</dbReference>
<evidence type="ECO:0000256" key="1">
    <source>
        <dbReference type="SAM" id="Phobius"/>
    </source>
</evidence>
<keyword evidence="1" id="KW-0472">Membrane</keyword>
<protein>
    <submittedName>
        <fullName evidence="2">Stage III sporulation protein AF</fullName>
    </submittedName>
</protein>
<dbReference type="OrthoDB" id="1681124at2"/>
<dbReference type="InterPro" id="IPR014245">
    <property type="entry name" value="Spore_III_AF"/>
</dbReference>
<dbReference type="RefSeq" id="WP_084054093.1">
    <property type="nucleotide sequence ID" value="NZ_FWWT01000022.1"/>
</dbReference>
<feature type="transmembrane region" description="Helical" evidence="1">
    <location>
        <begin position="6"/>
        <end position="25"/>
    </location>
</feature>
<organism evidence="2 3">
    <name type="scientific">Desulfonispora thiosulfatigenes DSM 11270</name>
    <dbReference type="NCBI Taxonomy" id="656914"/>
    <lineage>
        <taxon>Bacteria</taxon>
        <taxon>Bacillati</taxon>
        <taxon>Bacillota</taxon>
        <taxon>Clostridia</taxon>
        <taxon>Eubacteriales</taxon>
        <taxon>Peptococcaceae</taxon>
        <taxon>Desulfonispora</taxon>
    </lineage>
</organism>
<dbReference type="AlphaFoldDB" id="A0A1W1VN76"/>
<keyword evidence="1" id="KW-0812">Transmembrane</keyword>
<dbReference type="STRING" id="656914.SAMN00017405_0280"/>
<dbReference type="EMBL" id="FWWT01000022">
    <property type="protein sequence ID" value="SMB94825.1"/>
    <property type="molecule type" value="Genomic_DNA"/>
</dbReference>
<keyword evidence="1" id="KW-1133">Transmembrane helix</keyword>
<sequence length="207" mass="23628">MSSLNEIIRNIAVIVLLTTFLDMLLPNTNLRKFIKVIMGLFIMVTILNPIISIFTNSESLSAWNFSLPENEDINTVLAEGEKMSLAQNSEATREYNYRIEKQIEALVHLIPEVSRVNCQAILKSTEDLKNMGKLEKVDLEIFLGGVDQADQDLLVEPVKIEFNKSLEKEEPKINNEGLRAKVINLVSNYYSINEEQIYIEFNSEEES</sequence>
<proteinExistence type="predicted"/>
<name>A0A1W1VN76_DESTI</name>
<keyword evidence="3" id="KW-1185">Reference proteome</keyword>
<evidence type="ECO:0000313" key="2">
    <source>
        <dbReference type="EMBL" id="SMB94825.1"/>
    </source>
</evidence>
<accession>A0A1W1VN76</accession>
<evidence type="ECO:0000313" key="3">
    <source>
        <dbReference type="Proteomes" id="UP000192731"/>
    </source>
</evidence>
<feature type="transmembrane region" description="Helical" evidence="1">
    <location>
        <begin position="37"/>
        <end position="55"/>
    </location>
</feature>